<dbReference type="InterPro" id="IPR013780">
    <property type="entry name" value="Glyco_hydro_b"/>
</dbReference>
<dbReference type="PIRSF" id="PIRSF007663">
    <property type="entry name" value="UCP007663"/>
    <property type="match status" value="1"/>
</dbReference>
<proteinExistence type="predicted"/>
<dbReference type="Gene3D" id="2.70.98.50">
    <property type="entry name" value="putative glycoside hydrolase family protein from bacillus halodurans"/>
    <property type="match status" value="1"/>
</dbReference>
<feature type="domain" description="Glycosyl hydrolase family 95 N-terminal" evidence="2">
    <location>
        <begin position="47"/>
        <end position="286"/>
    </location>
</feature>
<name>A0ABY7VZG0_9BACT</name>
<dbReference type="InterPro" id="IPR027414">
    <property type="entry name" value="GH95_N_dom"/>
</dbReference>
<dbReference type="Pfam" id="PF14498">
    <property type="entry name" value="Glyco_hyd_65N_2"/>
    <property type="match status" value="1"/>
</dbReference>
<keyword evidence="5" id="KW-0378">Hydrolase</keyword>
<dbReference type="GO" id="GO:0016787">
    <property type="term" value="F:hydrolase activity"/>
    <property type="evidence" value="ECO:0007669"/>
    <property type="project" value="UniProtKB-KW"/>
</dbReference>
<dbReference type="InterPro" id="IPR008928">
    <property type="entry name" value="6-hairpin_glycosidase_sf"/>
</dbReference>
<organism evidence="5 6">
    <name type="scientific">Lentisphaera profundi</name>
    <dbReference type="NCBI Taxonomy" id="1658616"/>
    <lineage>
        <taxon>Bacteria</taxon>
        <taxon>Pseudomonadati</taxon>
        <taxon>Lentisphaerota</taxon>
        <taxon>Lentisphaeria</taxon>
        <taxon>Lentisphaerales</taxon>
        <taxon>Lentisphaeraceae</taxon>
        <taxon>Lentisphaera</taxon>
    </lineage>
</organism>
<feature type="domain" description="Glycosyl hydrolase family 95 catalytic" evidence="4">
    <location>
        <begin position="312"/>
        <end position="718"/>
    </location>
</feature>
<evidence type="ECO:0000259" key="3">
    <source>
        <dbReference type="Pfam" id="PF21307"/>
    </source>
</evidence>
<gene>
    <name evidence="5" type="ORF">PQO03_15955</name>
</gene>
<dbReference type="SUPFAM" id="SSF48208">
    <property type="entry name" value="Six-hairpin glycosidases"/>
    <property type="match status" value="1"/>
</dbReference>
<dbReference type="PANTHER" id="PTHR31084:SF0">
    <property type="entry name" value="ALPHA-L-FUCOSIDASE 2"/>
    <property type="match status" value="1"/>
</dbReference>
<keyword evidence="6" id="KW-1185">Reference proteome</keyword>
<feature type="signal peptide" evidence="1">
    <location>
        <begin position="1"/>
        <end position="24"/>
    </location>
</feature>
<evidence type="ECO:0000259" key="2">
    <source>
        <dbReference type="Pfam" id="PF14498"/>
    </source>
</evidence>
<evidence type="ECO:0000313" key="5">
    <source>
        <dbReference type="EMBL" id="WDE99331.1"/>
    </source>
</evidence>
<dbReference type="InterPro" id="IPR054363">
    <property type="entry name" value="GH95_cat"/>
</dbReference>
<evidence type="ECO:0000259" key="4">
    <source>
        <dbReference type="Pfam" id="PF22124"/>
    </source>
</evidence>
<dbReference type="RefSeq" id="WP_274154189.1">
    <property type="nucleotide sequence ID" value="NZ_CP117812.1"/>
</dbReference>
<dbReference type="InterPro" id="IPR016518">
    <property type="entry name" value="Alpha-L-fucosidase"/>
</dbReference>
<reference evidence="5 6" key="1">
    <citation type="submission" date="2023-02" db="EMBL/GenBank/DDBJ databases">
        <title>Genome sequence of Lentisphaera profundi SAORIC-696.</title>
        <authorList>
            <person name="Kim e."/>
            <person name="Cho J.-C."/>
            <person name="Choi A."/>
            <person name="Kang I."/>
        </authorList>
    </citation>
    <scope>NUCLEOTIDE SEQUENCE [LARGE SCALE GENOMIC DNA]</scope>
    <source>
        <strain evidence="5 6">SAORIC-696</strain>
    </source>
</reference>
<dbReference type="Gene3D" id="2.60.40.1180">
    <property type="entry name" value="Golgi alpha-mannosidase II"/>
    <property type="match status" value="1"/>
</dbReference>
<dbReference type="Pfam" id="PF22124">
    <property type="entry name" value="Glyco_hydro_95_cat"/>
    <property type="match status" value="1"/>
</dbReference>
<feature type="chain" id="PRO_5047155581" evidence="1">
    <location>
        <begin position="25"/>
        <end position="808"/>
    </location>
</feature>
<dbReference type="EMBL" id="CP117812">
    <property type="protein sequence ID" value="WDE99331.1"/>
    <property type="molecule type" value="Genomic_DNA"/>
</dbReference>
<dbReference type="Proteomes" id="UP001214250">
    <property type="component" value="Chromosome 2"/>
</dbReference>
<sequence>MFNKKIIRSVFISLSVLQAVSVFGADKQDRDQVASASINENKSTNSLWYKQAAQGFDQSLVLGNGRLGAMVFGDADEERIVLNEESVWSGSVAENNISGGYKNLAEIRRLLGEEKFSEAKKLMGQSFKAKNAPKYAKSISAFGRYQVLGNLHLKFLAKKNQVSKYRRELDLSSALASVKYQVGKTKYTREHFVSKVDEVFVSRFSGPVSFSIQLDRPERFKTTAVNERELLMTGSLNDGFGKDGLTYAARLRVVAPGASIKVDGNKLIVESKDEVLLLVAAATDYRGIAGRQLVDPLAATTSDLDKAEKKSFVNLRKAQKADHEKFYNRVSLDLDKTKISDLATDERLAAYRKGTADPSLAALFANMGRYLLISSSRPGGLPANLQGIWAEELHTMWNGDYHFNINTQMNYWPALTCNLVEMQEPMNNFIASLVEPGSKTAKAYYDSPGWIAHRLTNVWGYTAPAGMDIGGPAWLCEHLWEQYAFTKDKKFLAEVYPIMKGSVDFYLHNLWEEPENKWLVTGPSASPENGFLLPGKKKGGSGICAGPTIDMQQLRELFGNTIRAAKVLGIDKDLQGELLEKRARLAPNQIAPDGVLQEWLKPYIEREPTHRHCSPLYGLYPYYEITPDGTPKMAEAARKLLERRGMGQSTGWSNAWRINLWARMNDAQKSWDFVKRMIMDNCFDNMLSLFRPLKNGKGKKLFQIEANFGFTSGFVEMLMQSQPDSGAIDAEPVIRVLPALPKEWPNGKVTGLLARGGFEVDIEWKDGKLVECKISSLNGNPCKVRYGSKTQIVKLKAGKVKKLSASDF</sequence>
<accession>A0ABY7VZG0</accession>
<dbReference type="PANTHER" id="PTHR31084">
    <property type="entry name" value="ALPHA-L-FUCOSIDASE 2"/>
    <property type="match status" value="1"/>
</dbReference>
<feature type="domain" description="Alpha fucosidase A-like C-terminal" evidence="3">
    <location>
        <begin position="733"/>
        <end position="796"/>
    </location>
</feature>
<evidence type="ECO:0000313" key="6">
    <source>
        <dbReference type="Proteomes" id="UP001214250"/>
    </source>
</evidence>
<keyword evidence="1" id="KW-0732">Signal</keyword>
<dbReference type="Pfam" id="PF21307">
    <property type="entry name" value="Glyco_hydro_95_C"/>
    <property type="match status" value="1"/>
</dbReference>
<evidence type="ECO:0000256" key="1">
    <source>
        <dbReference type="SAM" id="SignalP"/>
    </source>
</evidence>
<dbReference type="InterPro" id="IPR049053">
    <property type="entry name" value="AFCA-like_C"/>
</dbReference>
<protein>
    <submittedName>
        <fullName evidence="5">Glycoside hydrolase N-terminal domain-containing protein</fullName>
    </submittedName>
</protein>